<dbReference type="Gene3D" id="2.40.70.10">
    <property type="entry name" value="Acid Proteases"/>
    <property type="match status" value="1"/>
</dbReference>
<dbReference type="Proteomes" id="UP001558713">
    <property type="component" value="Unassembled WGS sequence"/>
</dbReference>
<name>A0ABD1BLJ9_CARAN</name>
<protein>
    <recommendedName>
        <fullName evidence="4">Aspartic peptidase DDI1-type domain-containing protein</fullName>
    </recommendedName>
</protein>
<feature type="compositionally biased region" description="Basic and acidic residues" evidence="1">
    <location>
        <begin position="62"/>
        <end position="82"/>
    </location>
</feature>
<feature type="region of interest" description="Disordered" evidence="1">
    <location>
        <begin position="408"/>
        <end position="430"/>
    </location>
</feature>
<feature type="region of interest" description="Disordered" evidence="1">
    <location>
        <begin position="29"/>
        <end position="82"/>
    </location>
</feature>
<sequence>MLNGDIGAEEFEQMDEKLLAMLSEEIEVKDDELPEPVTIDTTHRCRSTPTATDDTDFILGVSDDRHNPSNDRHSSQTDPEIEKTPKIVEERVYKPKIPYPKTPRHLKRPITAEKLLGFEKMVRRIPQSMSFKEALQFCPLLSHFRDCRETLEEIEVLFIQARHTPPSLKQLVKKEDPGKFSVPCSISGVEFKKSLVNSGSSVNVKSRAIAEKLRIGIRPAEMTLTFANSSTSFPYCTIPDLFIKVGDCLVPTDFQIVEMSERSNTPLILGRPFMATVGAVIDTPSKRISFSYIDKEIFYKAIPSGKAPKHISCITVVTEEMLNVDILEEPYDEPTVIAVLDGPSIITKRDITTAKAKKKGQSKRVKDAAYMTLVPQKCDGDSIEYKVKCKAVDDMVSKVLMLNMHDHRVRGPRLNPPPPLPDPSSDSHHL</sequence>
<accession>A0ABD1BLJ9</accession>
<reference evidence="2 3" key="1">
    <citation type="submission" date="2024-04" db="EMBL/GenBank/DDBJ databases">
        <title>Genome assembly C_amara_ONT_v2.</title>
        <authorList>
            <person name="Yant L."/>
            <person name="Moore C."/>
            <person name="Slenker M."/>
        </authorList>
    </citation>
    <scope>NUCLEOTIDE SEQUENCE [LARGE SCALE GENOMIC DNA]</scope>
    <source>
        <tissue evidence="2">Leaf</tissue>
    </source>
</reference>
<evidence type="ECO:0000313" key="2">
    <source>
        <dbReference type="EMBL" id="KAL1218019.1"/>
    </source>
</evidence>
<evidence type="ECO:0008006" key="4">
    <source>
        <dbReference type="Google" id="ProtNLM"/>
    </source>
</evidence>
<evidence type="ECO:0000256" key="1">
    <source>
        <dbReference type="SAM" id="MobiDB-lite"/>
    </source>
</evidence>
<dbReference type="EMBL" id="JBANAX010000231">
    <property type="protein sequence ID" value="KAL1218019.1"/>
    <property type="molecule type" value="Genomic_DNA"/>
</dbReference>
<dbReference type="InterPro" id="IPR021109">
    <property type="entry name" value="Peptidase_aspartic_dom_sf"/>
</dbReference>
<keyword evidence="3" id="KW-1185">Reference proteome</keyword>
<proteinExistence type="predicted"/>
<dbReference type="SUPFAM" id="SSF50630">
    <property type="entry name" value="Acid proteases"/>
    <property type="match status" value="1"/>
</dbReference>
<dbReference type="PANTHER" id="PTHR33067">
    <property type="entry name" value="RNA-DIRECTED DNA POLYMERASE-RELATED"/>
    <property type="match status" value="1"/>
</dbReference>
<dbReference type="AlphaFoldDB" id="A0ABD1BLJ9"/>
<gene>
    <name evidence="2" type="ORF">V5N11_012218</name>
</gene>
<evidence type="ECO:0000313" key="3">
    <source>
        <dbReference type="Proteomes" id="UP001558713"/>
    </source>
</evidence>
<comment type="caution">
    <text evidence="2">The sequence shown here is derived from an EMBL/GenBank/DDBJ whole genome shotgun (WGS) entry which is preliminary data.</text>
</comment>
<dbReference type="PANTHER" id="PTHR33067:SF31">
    <property type="entry name" value="RNA-DIRECTED DNA POLYMERASE"/>
    <property type="match status" value="1"/>
</dbReference>
<dbReference type="CDD" id="cd00303">
    <property type="entry name" value="retropepsin_like"/>
    <property type="match status" value="1"/>
</dbReference>
<organism evidence="2 3">
    <name type="scientific">Cardamine amara subsp. amara</name>
    <dbReference type="NCBI Taxonomy" id="228776"/>
    <lineage>
        <taxon>Eukaryota</taxon>
        <taxon>Viridiplantae</taxon>
        <taxon>Streptophyta</taxon>
        <taxon>Embryophyta</taxon>
        <taxon>Tracheophyta</taxon>
        <taxon>Spermatophyta</taxon>
        <taxon>Magnoliopsida</taxon>
        <taxon>eudicotyledons</taxon>
        <taxon>Gunneridae</taxon>
        <taxon>Pentapetalae</taxon>
        <taxon>rosids</taxon>
        <taxon>malvids</taxon>
        <taxon>Brassicales</taxon>
        <taxon>Brassicaceae</taxon>
        <taxon>Cardamineae</taxon>
        <taxon>Cardamine</taxon>
    </lineage>
</organism>